<feature type="domain" description="HTH bat-type" evidence="3">
    <location>
        <begin position="153"/>
        <end position="204"/>
    </location>
</feature>
<dbReference type="RefSeq" id="WP_162412645.1">
    <property type="nucleotide sequence ID" value="NZ_JAHQXE010000002.1"/>
</dbReference>
<dbReference type="InterPro" id="IPR007050">
    <property type="entry name" value="HTH_bacterioopsin"/>
</dbReference>
<dbReference type="EMBL" id="JAHQXE010000002">
    <property type="protein sequence ID" value="MBV0901433.1"/>
    <property type="molecule type" value="Genomic_DNA"/>
</dbReference>
<dbReference type="Proteomes" id="UP001166304">
    <property type="component" value="Unassembled WGS sequence"/>
</dbReference>
<comment type="caution">
    <text evidence="5">The sequence shown here is derived from an EMBL/GenBank/DDBJ whole genome shotgun (WGS) entry which is preliminary data.</text>
</comment>
<proteinExistence type="predicted"/>
<keyword evidence="2" id="KW-0804">Transcription</keyword>
<evidence type="ECO:0000313" key="6">
    <source>
        <dbReference type="Proteomes" id="UP001166304"/>
    </source>
</evidence>
<evidence type="ECO:0000259" key="4">
    <source>
        <dbReference type="Pfam" id="PF15915"/>
    </source>
</evidence>
<gene>
    <name evidence="5" type="ORF">KTS37_06475</name>
</gene>
<dbReference type="PANTHER" id="PTHR34236">
    <property type="entry name" value="DIMETHYL SULFOXIDE REDUCTASE TRANSCRIPTIONAL ACTIVATOR"/>
    <property type="match status" value="1"/>
</dbReference>
<name>A0AA41KI85_9EURY</name>
<evidence type="ECO:0000313" key="5">
    <source>
        <dbReference type="EMBL" id="MBV0901433.1"/>
    </source>
</evidence>
<dbReference type="SUPFAM" id="SSF88659">
    <property type="entry name" value="Sigma3 and sigma4 domains of RNA polymerase sigma factors"/>
    <property type="match status" value="1"/>
</dbReference>
<keyword evidence="1" id="KW-0805">Transcription regulation</keyword>
<feature type="domain" description="Bacterioopsin transcriptional activator GAF and HTH associated" evidence="4">
    <location>
        <begin position="6"/>
        <end position="147"/>
    </location>
</feature>
<accession>A0AA41KI85</accession>
<organism evidence="5 6">
    <name type="scientific">Haloarcula salina</name>
    <dbReference type="NCBI Taxonomy" id="1429914"/>
    <lineage>
        <taxon>Archaea</taxon>
        <taxon>Methanobacteriati</taxon>
        <taxon>Methanobacteriota</taxon>
        <taxon>Stenosarchaea group</taxon>
        <taxon>Halobacteria</taxon>
        <taxon>Halobacteriales</taxon>
        <taxon>Haloarculaceae</taxon>
        <taxon>Haloarcula</taxon>
    </lineage>
</organism>
<dbReference type="Pfam" id="PF04967">
    <property type="entry name" value="HTH_10"/>
    <property type="match status" value="1"/>
</dbReference>
<sequence>MATVAEFRLPIEAFVLGRLFEHYPDAVVEIERVVPTADTVLPYVWLDGVDGDDAAAALDGTPGLQSVEVIDTVNGSSLLRCNYASEDGGVRAITAADVTLLSAVGDADGWTVQVRGDLPADVSAFHRACTDADLDPALVELHDLTETGSAPSLTESQREALVLADEMGYFDDDRRVTLDDIADELGISRQALSNRLRRGHRTLIRRDVH</sequence>
<dbReference type="PANTHER" id="PTHR34236:SF1">
    <property type="entry name" value="DIMETHYL SULFOXIDE REDUCTASE TRANSCRIPTIONAL ACTIVATOR"/>
    <property type="match status" value="1"/>
</dbReference>
<dbReference type="InterPro" id="IPR031803">
    <property type="entry name" value="BAT_GAF/HTH-assoc"/>
</dbReference>
<protein>
    <submittedName>
        <fullName evidence="5">Helix-turn-helix domain-containing protein</fullName>
    </submittedName>
</protein>
<evidence type="ECO:0000256" key="2">
    <source>
        <dbReference type="ARBA" id="ARBA00023163"/>
    </source>
</evidence>
<dbReference type="Gene3D" id="1.10.10.10">
    <property type="entry name" value="Winged helix-like DNA-binding domain superfamily/Winged helix DNA-binding domain"/>
    <property type="match status" value="1"/>
</dbReference>
<dbReference type="AlphaFoldDB" id="A0AA41KI85"/>
<evidence type="ECO:0000256" key="1">
    <source>
        <dbReference type="ARBA" id="ARBA00023015"/>
    </source>
</evidence>
<evidence type="ECO:0000259" key="3">
    <source>
        <dbReference type="Pfam" id="PF04967"/>
    </source>
</evidence>
<dbReference type="Pfam" id="PF15915">
    <property type="entry name" value="BAT"/>
    <property type="match status" value="1"/>
</dbReference>
<dbReference type="InterPro" id="IPR013324">
    <property type="entry name" value="RNA_pol_sigma_r3/r4-like"/>
</dbReference>
<keyword evidence="6" id="KW-1185">Reference proteome</keyword>
<reference evidence="5" key="1">
    <citation type="submission" date="2021-06" db="EMBL/GenBank/DDBJ databases">
        <title>New haloarchaea isolates fom saline soil.</title>
        <authorList>
            <person name="Duran-Viseras A."/>
            <person name="Sanchez-Porro C.S."/>
            <person name="Ventosa A."/>
        </authorList>
    </citation>
    <scope>NUCLEOTIDE SEQUENCE</scope>
    <source>
        <strain evidence="5">JCM 18369</strain>
    </source>
</reference>
<dbReference type="InterPro" id="IPR036388">
    <property type="entry name" value="WH-like_DNA-bd_sf"/>
</dbReference>